<feature type="compositionally biased region" description="Low complexity" evidence="1">
    <location>
        <begin position="87"/>
        <end position="106"/>
    </location>
</feature>
<dbReference type="AlphaFoldDB" id="A0A165U642"/>
<evidence type="ECO:0000313" key="3">
    <source>
        <dbReference type="Proteomes" id="UP000076727"/>
    </source>
</evidence>
<dbReference type="STRING" id="1314783.A0A165U642"/>
<name>A0A165U642_9APHY</name>
<feature type="region of interest" description="Disordered" evidence="1">
    <location>
        <begin position="198"/>
        <end position="243"/>
    </location>
</feature>
<feature type="region of interest" description="Disordered" evidence="1">
    <location>
        <begin position="87"/>
        <end position="118"/>
    </location>
</feature>
<dbReference type="InterPro" id="IPR009563">
    <property type="entry name" value="SSSCA1"/>
</dbReference>
<dbReference type="PANTHER" id="PTHR16537:SF1">
    <property type="entry name" value="PROTEIN ZNRD2"/>
    <property type="match status" value="1"/>
</dbReference>
<dbReference type="PANTHER" id="PTHR16537">
    <property type="entry name" value="SJOEGREN SYNDROME/SCLERODERMA AUTOANTIGEN 1"/>
    <property type="match status" value="1"/>
</dbReference>
<evidence type="ECO:0000256" key="1">
    <source>
        <dbReference type="SAM" id="MobiDB-lite"/>
    </source>
</evidence>
<organism evidence="2 3">
    <name type="scientific">Daedalea quercina L-15889</name>
    <dbReference type="NCBI Taxonomy" id="1314783"/>
    <lineage>
        <taxon>Eukaryota</taxon>
        <taxon>Fungi</taxon>
        <taxon>Dikarya</taxon>
        <taxon>Basidiomycota</taxon>
        <taxon>Agaricomycotina</taxon>
        <taxon>Agaricomycetes</taxon>
        <taxon>Polyporales</taxon>
        <taxon>Fomitopsis</taxon>
    </lineage>
</organism>
<gene>
    <name evidence="2" type="ORF">DAEQUDRAFT_748370</name>
</gene>
<dbReference type="InterPro" id="IPR051888">
    <property type="entry name" value="UPF0148_domain"/>
</dbReference>
<dbReference type="Proteomes" id="UP000076727">
    <property type="component" value="Unassembled WGS sequence"/>
</dbReference>
<dbReference type="Pfam" id="PF06677">
    <property type="entry name" value="Auto_anti-p27"/>
    <property type="match status" value="2"/>
</dbReference>
<evidence type="ECO:0008006" key="4">
    <source>
        <dbReference type="Google" id="ProtNLM"/>
    </source>
</evidence>
<protein>
    <recommendedName>
        <fullName evidence="4">Sjogrens syndrome scleroderma autoantigen 1 family protein</fullName>
    </recommendedName>
</protein>
<reference evidence="2 3" key="1">
    <citation type="journal article" date="2016" name="Mol. Biol. Evol.">
        <title>Comparative Genomics of Early-Diverging Mushroom-Forming Fungi Provides Insights into the Origins of Lignocellulose Decay Capabilities.</title>
        <authorList>
            <person name="Nagy L.G."/>
            <person name="Riley R."/>
            <person name="Tritt A."/>
            <person name="Adam C."/>
            <person name="Daum C."/>
            <person name="Floudas D."/>
            <person name="Sun H."/>
            <person name="Yadav J.S."/>
            <person name="Pangilinan J."/>
            <person name="Larsson K.H."/>
            <person name="Matsuura K."/>
            <person name="Barry K."/>
            <person name="Labutti K."/>
            <person name="Kuo R."/>
            <person name="Ohm R.A."/>
            <person name="Bhattacharya S.S."/>
            <person name="Shirouzu T."/>
            <person name="Yoshinaga Y."/>
            <person name="Martin F.M."/>
            <person name="Grigoriev I.V."/>
            <person name="Hibbett D.S."/>
        </authorList>
    </citation>
    <scope>NUCLEOTIDE SEQUENCE [LARGE SCALE GENOMIC DNA]</scope>
    <source>
        <strain evidence="2 3">L-15889</strain>
    </source>
</reference>
<dbReference type="OrthoDB" id="28939at2759"/>
<proteinExistence type="predicted"/>
<feature type="compositionally biased region" description="Pro residues" evidence="1">
    <location>
        <begin position="215"/>
        <end position="229"/>
    </location>
</feature>
<evidence type="ECO:0000313" key="2">
    <source>
        <dbReference type="EMBL" id="KZT74449.1"/>
    </source>
</evidence>
<sequence length="324" mass="34186">MSTVIDVSGKLGEYMLKGWVLTDKICSNCSKVPLMRSPSGPTVYFCANCDAVPPTAAASSSRSGLDGSRLTPPTHAYSVLLDEKSSVSSASSMTPSRTSTPPTEVSQAPSSPTFAPPVDMGEVMRRRQQSDTASAEIGRRMLKGWAMLADECPNSECYGIPLVRPPKPGGEKDPRKECVICGAVYVDEDGAFGSHLVPLQPSPPPNVGAERSTLLPPPPLAPAPQPIPAPRLEMPPSTSTVQLDKGKSTQRQATLAPLASVPSALGSYSAVQESIRSLEFALHALSERVKLLSSSAVLEPTLIAQTADAMAKVAQALVQVRRLE</sequence>
<dbReference type="EMBL" id="KV429033">
    <property type="protein sequence ID" value="KZT74449.1"/>
    <property type="molecule type" value="Genomic_DNA"/>
</dbReference>
<keyword evidence="3" id="KW-1185">Reference proteome</keyword>
<accession>A0A165U642</accession>